<keyword evidence="11" id="KW-0325">Glycoprotein</keyword>
<dbReference type="PANTHER" id="PTHR24242:SF253">
    <property type="entry name" value="OLFACTORY RECEPTOR-RELATED"/>
    <property type="match status" value="1"/>
</dbReference>
<dbReference type="InterPro" id="IPR050939">
    <property type="entry name" value="Olfactory_GPCR1"/>
</dbReference>
<keyword evidence="7" id="KW-0297">G-protein coupled receptor</keyword>
<dbReference type="Proteomes" id="UP000228934">
    <property type="component" value="Unassembled WGS sequence"/>
</dbReference>
<dbReference type="GO" id="GO:0005886">
    <property type="term" value="C:plasma membrane"/>
    <property type="evidence" value="ECO:0007669"/>
    <property type="project" value="UniProtKB-SubCell"/>
</dbReference>
<keyword evidence="5" id="KW-0552">Olfaction</keyword>
<evidence type="ECO:0000256" key="12">
    <source>
        <dbReference type="ARBA" id="ARBA00023224"/>
    </source>
</evidence>
<feature type="transmembrane region" description="Helical" evidence="14">
    <location>
        <begin position="40"/>
        <end position="63"/>
    </location>
</feature>
<evidence type="ECO:0000256" key="4">
    <source>
        <dbReference type="ARBA" id="ARBA00022692"/>
    </source>
</evidence>
<feature type="transmembrane region" description="Helical" evidence="14">
    <location>
        <begin position="6"/>
        <end position="28"/>
    </location>
</feature>
<dbReference type="Pfam" id="PF13853">
    <property type="entry name" value="7tm_4"/>
    <property type="match status" value="1"/>
</dbReference>
<evidence type="ECO:0000256" key="5">
    <source>
        <dbReference type="ARBA" id="ARBA00022725"/>
    </source>
</evidence>
<gene>
    <name evidence="16" type="ORF">AB205_0064550</name>
</gene>
<evidence type="ECO:0000256" key="11">
    <source>
        <dbReference type="ARBA" id="ARBA00023180"/>
    </source>
</evidence>
<keyword evidence="8 14" id="KW-0472">Membrane</keyword>
<dbReference type="InterPro" id="IPR000725">
    <property type="entry name" value="Olfact_rcpt"/>
</dbReference>
<evidence type="ECO:0000256" key="1">
    <source>
        <dbReference type="ARBA" id="ARBA00004651"/>
    </source>
</evidence>
<dbReference type="SUPFAM" id="SSF81321">
    <property type="entry name" value="Family A G protein-coupled receptor-like"/>
    <property type="match status" value="1"/>
</dbReference>
<feature type="transmembrane region" description="Helical" evidence="14">
    <location>
        <begin position="75"/>
        <end position="94"/>
    </location>
</feature>
<evidence type="ECO:0000256" key="3">
    <source>
        <dbReference type="ARBA" id="ARBA00022606"/>
    </source>
</evidence>
<dbReference type="GO" id="GO:0004984">
    <property type="term" value="F:olfactory receptor activity"/>
    <property type="evidence" value="ECO:0007669"/>
    <property type="project" value="InterPro"/>
</dbReference>
<evidence type="ECO:0000313" key="16">
    <source>
        <dbReference type="EMBL" id="PIO24975.1"/>
    </source>
</evidence>
<keyword evidence="2" id="KW-1003">Cell membrane</keyword>
<evidence type="ECO:0000256" key="14">
    <source>
        <dbReference type="SAM" id="Phobius"/>
    </source>
</evidence>
<dbReference type="OrthoDB" id="9576611at2759"/>
<dbReference type="PROSITE" id="PS50262">
    <property type="entry name" value="G_PROTEIN_RECEP_F1_2"/>
    <property type="match status" value="1"/>
</dbReference>
<protein>
    <recommendedName>
        <fullName evidence="15">G-protein coupled receptors family 1 profile domain-containing protein</fullName>
    </recommendedName>
</protein>
<proteinExistence type="predicted"/>
<feature type="compositionally biased region" description="Basic and acidic residues" evidence="13">
    <location>
        <begin position="158"/>
        <end position="183"/>
    </location>
</feature>
<feature type="region of interest" description="Disordered" evidence="13">
    <location>
        <begin position="144"/>
        <end position="195"/>
    </location>
</feature>
<evidence type="ECO:0000256" key="9">
    <source>
        <dbReference type="ARBA" id="ARBA00023157"/>
    </source>
</evidence>
<evidence type="ECO:0000256" key="8">
    <source>
        <dbReference type="ARBA" id="ARBA00023136"/>
    </source>
</evidence>
<comment type="subcellular location">
    <subcellularLocation>
        <location evidence="1">Cell membrane</location>
        <topology evidence="1">Multi-pass membrane protein</topology>
    </subcellularLocation>
</comment>
<keyword evidence="6 14" id="KW-1133">Transmembrane helix</keyword>
<dbReference type="EMBL" id="KV945331">
    <property type="protein sequence ID" value="PIO24975.1"/>
    <property type="molecule type" value="Genomic_DNA"/>
</dbReference>
<dbReference type="AlphaFoldDB" id="A0A2G9RB22"/>
<dbReference type="PANTHER" id="PTHR24242">
    <property type="entry name" value="G-PROTEIN COUPLED RECEPTOR"/>
    <property type="match status" value="1"/>
</dbReference>
<dbReference type="Gene3D" id="1.20.1070.10">
    <property type="entry name" value="Rhodopsin 7-helix transmembrane proteins"/>
    <property type="match status" value="1"/>
</dbReference>
<evidence type="ECO:0000256" key="2">
    <source>
        <dbReference type="ARBA" id="ARBA00022475"/>
    </source>
</evidence>
<evidence type="ECO:0000313" key="17">
    <source>
        <dbReference type="Proteomes" id="UP000228934"/>
    </source>
</evidence>
<dbReference type="InterPro" id="IPR017452">
    <property type="entry name" value="GPCR_Rhodpsn_7TM"/>
</dbReference>
<feature type="compositionally biased region" description="Acidic residues" evidence="13">
    <location>
        <begin position="184"/>
        <end position="195"/>
    </location>
</feature>
<organism evidence="16 17">
    <name type="scientific">Aquarana catesbeiana</name>
    <name type="common">American bullfrog</name>
    <name type="synonym">Rana catesbeiana</name>
    <dbReference type="NCBI Taxonomy" id="8400"/>
    <lineage>
        <taxon>Eukaryota</taxon>
        <taxon>Metazoa</taxon>
        <taxon>Chordata</taxon>
        <taxon>Craniata</taxon>
        <taxon>Vertebrata</taxon>
        <taxon>Euteleostomi</taxon>
        <taxon>Amphibia</taxon>
        <taxon>Batrachia</taxon>
        <taxon>Anura</taxon>
        <taxon>Neobatrachia</taxon>
        <taxon>Ranoidea</taxon>
        <taxon>Ranidae</taxon>
        <taxon>Aquarana</taxon>
    </lineage>
</organism>
<keyword evidence="3" id="KW-0716">Sensory transduction</keyword>
<feature type="non-terminal residue" evidence="16">
    <location>
        <position position="195"/>
    </location>
</feature>
<dbReference type="PRINTS" id="PR00245">
    <property type="entry name" value="OLFACTORYR"/>
</dbReference>
<feature type="domain" description="G-protein coupled receptors family 1 profile" evidence="15">
    <location>
        <begin position="1"/>
        <end position="92"/>
    </location>
</feature>
<keyword evidence="10" id="KW-0675">Receptor</keyword>
<evidence type="ECO:0000256" key="7">
    <source>
        <dbReference type="ARBA" id="ARBA00023040"/>
    </source>
</evidence>
<accession>A0A2G9RB22</accession>
<feature type="compositionally biased region" description="Basic residues" evidence="13">
    <location>
        <begin position="145"/>
        <end position="154"/>
    </location>
</feature>
<evidence type="ECO:0000256" key="6">
    <source>
        <dbReference type="ARBA" id="ARBA00022989"/>
    </source>
</evidence>
<sequence length="195" mass="22026">FKLIISVVVVIPFCIVIVSYIYILVTIFEIPSINGRKKTFSTCSSHLTVVSIYYGTLFGVYIVPNRGQSWNMAKFVALLYTIVTPLMNPIIYSLRNNNFKQALGKLISFSSSYNIFRTFILPRPPLTYGAVAFPVLSEGGGVTRLRTRKNRSVTRQKTPTEADRVDGAEKKPEGRCRTRRAEKEEDGEEEDEEDG</sequence>
<keyword evidence="9" id="KW-1015">Disulfide bond</keyword>
<name>A0A2G9RB22_AQUCT</name>
<evidence type="ECO:0000256" key="13">
    <source>
        <dbReference type="SAM" id="MobiDB-lite"/>
    </source>
</evidence>
<feature type="non-terminal residue" evidence="16">
    <location>
        <position position="1"/>
    </location>
</feature>
<keyword evidence="12" id="KW-0807">Transducer</keyword>
<reference evidence="17" key="1">
    <citation type="journal article" date="2017" name="Nat. Commun.">
        <title>The North American bullfrog draft genome provides insight into hormonal regulation of long noncoding RNA.</title>
        <authorList>
            <person name="Hammond S.A."/>
            <person name="Warren R.L."/>
            <person name="Vandervalk B.P."/>
            <person name="Kucuk E."/>
            <person name="Khan H."/>
            <person name="Gibb E.A."/>
            <person name="Pandoh P."/>
            <person name="Kirk H."/>
            <person name="Zhao Y."/>
            <person name="Jones M."/>
            <person name="Mungall A.J."/>
            <person name="Coope R."/>
            <person name="Pleasance S."/>
            <person name="Moore R.A."/>
            <person name="Holt R.A."/>
            <person name="Round J.M."/>
            <person name="Ohora S."/>
            <person name="Walle B.V."/>
            <person name="Veldhoen N."/>
            <person name="Helbing C.C."/>
            <person name="Birol I."/>
        </authorList>
    </citation>
    <scope>NUCLEOTIDE SEQUENCE [LARGE SCALE GENOMIC DNA]</scope>
</reference>
<dbReference type="GO" id="GO:0004930">
    <property type="term" value="F:G protein-coupled receptor activity"/>
    <property type="evidence" value="ECO:0007669"/>
    <property type="project" value="UniProtKB-KW"/>
</dbReference>
<evidence type="ECO:0000256" key="10">
    <source>
        <dbReference type="ARBA" id="ARBA00023170"/>
    </source>
</evidence>
<keyword evidence="4 14" id="KW-0812">Transmembrane</keyword>
<keyword evidence="17" id="KW-1185">Reference proteome</keyword>
<evidence type="ECO:0000259" key="15">
    <source>
        <dbReference type="PROSITE" id="PS50262"/>
    </source>
</evidence>